<evidence type="ECO:0000313" key="1">
    <source>
        <dbReference type="EMBL" id="QKJ30753.1"/>
    </source>
</evidence>
<dbReference type="RefSeq" id="WP_173415425.1">
    <property type="nucleotide sequence ID" value="NZ_CP054139.1"/>
</dbReference>
<reference evidence="1 2" key="1">
    <citation type="submission" date="2020-05" db="EMBL/GenBank/DDBJ databases">
        <title>Mucilaginibacter mali sp. nov.</title>
        <authorList>
            <person name="Kim H.S."/>
            <person name="Lee K.C."/>
            <person name="Suh M.K."/>
            <person name="Kim J.-S."/>
            <person name="Han K.-I."/>
            <person name="Eom M.K."/>
            <person name="Shin Y.K."/>
            <person name="Lee J.-S."/>
        </authorList>
    </citation>
    <scope>NUCLEOTIDE SEQUENCE [LARGE SCALE GENOMIC DNA]</scope>
    <source>
        <strain evidence="1 2">G2-14</strain>
    </source>
</reference>
<sequence length="103" mass="12226">MDYNIVTLEIADLLIHFDYYDQLITGNPEEQVKMRNKRQEHLANFFNTEALQTGAYLNRPLSEWKELIASRLPGFKNGEIHELVEKLEKDVKKMKKLYKAQRD</sequence>
<evidence type="ECO:0000313" key="2">
    <source>
        <dbReference type="Proteomes" id="UP000505355"/>
    </source>
</evidence>
<name>A0A7D4TN97_9SPHI</name>
<proteinExistence type="predicted"/>
<gene>
    <name evidence="1" type="ORF">HQ865_13655</name>
</gene>
<protein>
    <submittedName>
        <fullName evidence="1">Uncharacterized protein</fullName>
    </submittedName>
</protein>
<dbReference type="EMBL" id="CP054139">
    <property type="protein sequence ID" value="QKJ30753.1"/>
    <property type="molecule type" value="Genomic_DNA"/>
</dbReference>
<keyword evidence="2" id="KW-1185">Reference proteome</keyword>
<accession>A0A7D4TN97</accession>
<dbReference type="Proteomes" id="UP000505355">
    <property type="component" value="Chromosome"/>
</dbReference>
<dbReference type="AlphaFoldDB" id="A0A7D4TN97"/>
<dbReference type="KEGG" id="mmab:HQ865_13655"/>
<organism evidence="1 2">
    <name type="scientific">Mucilaginibacter mali</name>
    <dbReference type="NCBI Taxonomy" id="2740462"/>
    <lineage>
        <taxon>Bacteria</taxon>
        <taxon>Pseudomonadati</taxon>
        <taxon>Bacteroidota</taxon>
        <taxon>Sphingobacteriia</taxon>
        <taxon>Sphingobacteriales</taxon>
        <taxon>Sphingobacteriaceae</taxon>
        <taxon>Mucilaginibacter</taxon>
    </lineage>
</organism>